<dbReference type="EMBL" id="ADOU02000004">
    <property type="protein sequence ID" value="KGJ69445.1"/>
    <property type="molecule type" value="Genomic_DNA"/>
</dbReference>
<protein>
    <submittedName>
        <fullName evidence="2">Uncharacterized protein</fullName>
    </submittedName>
</protein>
<feature type="region of interest" description="Disordered" evidence="1">
    <location>
        <begin position="42"/>
        <end position="76"/>
    </location>
</feature>
<feature type="compositionally biased region" description="Basic and acidic residues" evidence="1">
    <location>
        <begin position="13"/>
        <end position="24"/>
    </location>
</feature>
<name>A0A837CKA8_9BRAD</name>
<proteinExistence type="predicted"/>
<dbReference type="Proteomes" id="UP000024900">
    <property type="component" value="Unassembled WGS sequence"/>
</dbReference>
<accession>A0A837CKA8</accession>
<reference evidence="2 3" key="1">
    <citation type="journal article" date="2014" name="BMC Genomics">
        <title>Comparative genomics of Bradyrhizobium japonicum CPAC 15 and Bradyrhizobium diazoefficiens CPAC 7: elite model strains for understanding symbiotic performance with soybean.</title>
        <authorList>
            <person name="Siqueira A.F."/>
            <person name="Ormeno-Orrillo E."/>
            <person name="Souza R.C."/>
            <person name="Rodrigues E.P."/>
            <person name="Almeida L.G."/>
            <person name="Barcellos F.G."/>
            <person name="Batista J.S."/>
            <person name="Nakatami A.S."/>
            <person name="Martinez-Romero E."/>
            <person name="Vasconcelos A.T."/>
            <person name="Hungria M."/>
        </authorList>
    </citation>
    <scope>NUCLEOTIDE SEQUENCE [LARGE SCALE GENOMIC DNA]</scope>
    <source>
        <strain evidence="2 3">SEMIA 5080</strain>
    </source>
</reference>
<evidence type="ECO:0000313" key="3">
    <source>
        <dbReference type="Proteomes" id="UP000024900"/>
    </source>
</evidence>
<sequence length="76" mass="8596">MRSARRKSPSAQRLEDARRLTQPRDRQVALMRNFCTAVRASEEAPAGFDRPASGRRSATRRTISPHQEGLLTMCNL</sequence>
<evidence type="ECO:0000256" key="1">
    <source>
        <dbReference type="SAM" id="MobiDB-lite"/>
    </source>
</evidence>
<organism evidence="2 3">
    <name type="scientific">Bradyrhizobium diazoefficiens SEMIA 5080</name>
    <dbReference type="NCBI Taxonomy" id="754504"/>
    <lineage>
        <taxon>Bacteria</taxon>
        <taxon>Pseudomonadati</taxon>
        <taxon>Pseudomonadota</taxon>
        <taxon>Alphaproteobacteria</taxon>
        <taxon>Hyphomicrobiales</taxon>
        <taxon>Nitrobacteraceae</taxon>
        <taxon>Bradyrhizobium</taxon>
    </lineage>
</organism>
<dbReference type="AlphaFoldDB" id="A0A837CKA8"/>
<comment type="caution">
    <text evidence="2">The sequence shown here is derived from an EMBL/GenBank/DDBJ whole genome shotgun (WGS) entry which is preliminary data.</text>
</comment>
<feature type="region of interest" description="Disordered" evidence="1">
    <location>
        <begin position="1"/>
        <end position="24"/>
    </location>
</feature>
<evidence type="ECO:0000313" key="2">
    <source>
        <dbReference type="EMBL" id="KGJ69445.1"/>
    </source>
</evidence>
<gene>
    <name evidence="2" type="ORF">BJA5080_04792</name>
</gene>